<dbReference type="AlphaFoldDB" id="A0AAV3QR68"/>
<reference evidence="1 2" key="1">
    <citation type="submission" date="2024-01" db="EMBL/GenBank/DDBJ databases">
        <title>The complete chloroplast genome sequence of Lithospermum erythrorhizon: insights into the phylogenetic relationship among Boraginaceae species and the maternal lineages of purple gromwells.</title>
        <authorList>
            <person name="Okada T."/>
            <person name="Watanabe K."/>
        </authorList>
    </citation>
    <scope>NUCLEOTIDE SEQUENCE [LARGE SCALE GENOMIC DNA]</scope>
</reference>
<sequence length="121" mass="13139">MEKVRGGATTSALAAAMTLDTCDDTWHQRHMPGGNHVIQLPHQLMTWTAASSTDVSATSRPRQRDVAEYLCFGRVNLFLTCVPDTRISFQRPYYALGCCFGSLGGWAIKAGPRGFCAALTA</sequence>
<accession>A0AAV3QR68</accession>
<evidence type="ECO:0000313" key="1">
    <source>
        <dbReference type="EMBL" id="GAA0166597.1"/>
    </source>
</evidence>
<evidence type="ECO:0000313" key="2">
    <source>
        <dbReference type="Proteomes" id="UP001454036"/>
    </source>
</evidence>
<proteinExistence type="predicted"/>
<dbReference type="Proteomes" id="UP001454036">
    <property type="component" value="Unassembled WGS sequence"/>
</dbReference>
<keyword evidence="2" id="KW-1185">Reference proteome</keyword>
<organism evidence="1 2">
    <name type="scientific">Lithospermum erythrorhizon</name>
    <name type="common">Purple gromwell</name>
    <name type="synonym">Lithospermum officinale var. erythrorhizon</name>
    <dbReference type="NCBI Taxonomy" id="34254"/>
    <lineage>
        <taxon>Eukaryota</taxon>
        <taxon>Viridiplantae</taxon>
        <taxon>Streptophyta</taxon>
        <taxon>Embryophyta</taxon>
        <taxon>Tracheophyta</taxon>
        <taxon>Spermatophyta</taxon>
        <taxon>Magnoliopsida</taxon>
        <taxon>eudicotyledons</taxon>
        <taxon>Gunneridae</taxon>
        <taxon>Pentapetalae</taxon>
        <taxon>asterids</taxon>
        <taxon>lamiids</taxon>
        <taxon>Boraginales</taxon>
        <taxon>Boraginaceae</taxon>
        <taxon>Boraginoideae</taxon>
        <taxon>Lithospermeae</taxon>
        <taxon>Lithospermum</taxon>
    </lineage>
</organism>
<dbReference type="EMBL" id="BAABME010005784">
    <property type="protein sequence ID" value="GAA0166597.1"/>
    <property type="molecule type" value="Genomic_DNA"/>
</dbReference>
<gene>
    <name evidence="1" type="ORF">LIER_21717</name>
</gene>
<name>A0AAV3QR68_LITER</name>
<protein>
    <submittedName>
        <fullName evidence="1">Uncharacterized protein</fullName>
    </submittedName>
</protein>
<comment type="caution">
    <text evidence="1">The sequence shown here is derived from an EMBL/GenBank/DDBJ whole genome shotgun (WGS) entry which is preliminary data.</text>
</comment>